<dbReference type="EMBL" id="PIDR01002100">
    <property type="protein sequence ID" value="PLO56635.1"/>
    <property type="molecule type" value="Genomic_DNA"/>
</dbReference>
<comment type="caution">
    <text evidence="1">The sequence shown here is derived from an EMBL/GenBank/DDBJ whole genome shotgun (WGS) entry which is preliminary data.</text>
</comment>
<evidence type="ECO:0000313" key="1">
    <source>
        <dbReference type="EMBL" id="PLO56635.1"/>
    </source>
</evidence>
<protein>
    <submittedName>
        <fullName evidence="1">Uncharacterized protein</fullName>
    </submittedName>
</protein>
<organism evidence="1 2">
    <name type="scientific">Klebsiella michiganensis</name>
    <dbReference type="NCBI Taxonomy" id="1134687"/>
    <lineage>
        <taxon>Bacteria</taxon>
        <taxon>Pseudomonadati</taxon>
        <taxon>Pseudomonadota</taxon>
        <taxon>Gammaproteobacteria</taxon>
        <taxon>Enterobacterales</taxon>
        <taxon>Enterobacteriaceae</taxon>
        <taxon>Klebsiella/Raoultella group</taxon>
        <taxon>Klebsiella</taxon>
    </lineage>
</organism>
<evidence type="ECO:0000313" key="2">
    <source>
        <dbReference type="Proteomes" id="UP000234667"/>
    </source>
</evidence>
<reference evidence="1 2" key="1">
    <citation type="submission" date="2017-11" db="EMBL/GenBank/DDBJ databases">
        <authorList>
            <person name="Han C.G."/>
        </authorList>
    </citation>
    <scope>NUCLEOTIDE SEQUENCE [LARGE SCALE GENOMIC DNA]</scope>
    <source>
        <strain evidence="1 2">A10</strain>
    </source>
</reference>
<gene>
    <name evidence="1" type="ORF">CWN49_35895</name>
</gene>
<name>A0A2J5NSU8_9ENTR</name>
<reference evidence="1 2" key="2">
    <citation type="submission" date="2018-01" db="EMBL/GenBank/DDBJ databases">
        <title>Genomic study of Klebsiella pneumoniae.</title>
        <authorList>
            <person name="Yang Y."/>
            <person name="Bicalho R."/>
        </authorList>
    </citation>
    <scope>NUCLEOTIDE SEQUENCE [LARGE SCALE GENOMIC DNA]</scope>
    <source>
        <strain evidence="1 2">A10</strain>
    </source>
</reference>
<sequence>MKSYLYAKEQLKKTLHNLIIREENKLDDYHLQRIKFTILSLNIPNIFKEDADNIVLKIETMIRNQNNIQINLQALSLAMIDLYTNIVQYITLQSISSYDRY</sequence>
<dbReference type="Proteomes" id="UP000234667">
    <property type="component" value="Unassembled WGS sequence"/>
</dbReference>
<accession>A0A2J5NSU8</accession>
<proteinExistence type="predicted"/>
<dbReference type="AlphaFoldDB" id="A0A2J5NSU8"/>